<gene>
    <name evidence="5" type="ORF">HNR73_003378</name>
</gene>
<evidence type="ECO:0000256" key="2">
    <source>
        <dbReference type="SAM" id="Phobius"/>
    </source>
</evidence>
<evidence type="ECO:0000256" key="3">
    <source>
        <dbReference type="SAM" id="SignalP"/>
    </source>
</evidence>
<comment type="caution">
    <text evidence="5">The sequence shown here is derived from an EMBL/GenBank/DDBJ whole genome shotgun (WGS) entry which is preliminary data.</text>
</comment>
<evidence type="ECO:0000313" key="5">
    <source>
        <dbReference type="EMBL" id="MBB6035521.1"/>
    </source>
</evidence>
<feature type="transmembrane region" description="Helical" evidence="2">
    <location>
        <begin position="497"/>
        <end position="518"/>
    </location>
</feature>
<proteinExistence type="predicted"/>
<protein>
    <recommendedName>
        <fullName evidence="4">DUF11 domain-containing protein</fullName>
    </recommendedName>
</protein>
<keyword evidence="2" id="KW-1133">Transmembrane helix</keyword>
<keyword evidence="2" id="KW-0812">Transmembrane</keyword>
<keyword evidence="6" id="KW-1185">Reference proteome</keyword>
<sequence length="531" mass="54643">MSFAPSRSSQRRGLTRAAALVGITALAAGSAFLLSTAAQAEDPVGQVDLSVSVPAWDGGNGPVVGLPLDGGYKDLRVDVRNDVAADTAATGVTLHFTLPAPNDNGSVTLAEGFADKCTLDGLTGTCALGDLAPGSIANLRAFTVHSTVGADDKIRRIGKVAVSVSAEQEDREESDNSFALVARAMKKPGFDLAVWVRENDLVVRPGETGVLDAEDFRIENDSASPAQGIEYYVNLPQHLAFTSAPAGCEIQDGEKRWIICETKETIPAHGKLATPALEYTVAAGAPPRARLKGTAQVSAIAKRIGKPADPVDPPSVLVLSDPSVSDAQAKKYVENNQSGQDNVAEFAVFTYADQADLAVTLSVPDAKVGAESKVVATITNNGPWAVENGAELVIKAPSGTTNLHSADECTADGSTLVCRLDGELASGASREYTFTLRVDSKEIGDDGSVEVRSGQPDPVSANNVAALKPKVLADGPSGTPSTSPTGPGGMPVTGTSLTLMGVAAAALVAAGGAFMIVARRRRAATASADEE</sequence>
<keyword evidence="2" id="KW-0472">Membrane</keyword>
<evidence type="ECO:0000256" key="1">
    <source>
        <dbReference type="SAM" id="MobiDB-lite"/>
    </source>
</evidence>
<dbReference type="Pfam" id="PF01345">
    <property type="entry name" value="DUF11"/>
    <property type="match status" value="1"/>
</dbReference>
<dbReference type="InterPro" id="IPR006311">
    <property type="entry name" value="TAT_signal"/>
</dbReference>
<feature type="chain" id="PRO_5032470009" description="DUF11 domain-containing protein" evidence="3">
    <location>
        <begin position="41"/>
        <end position="531"/>
    </location>
</feature>
<dbReference type="Proteomes" id="UP000548476">
    <property type="component" value="Unassembled WGS sequence"/>
</dbReference>
<organism evidence="5 6">
    <name type="scientific">Phytomonospora endophytica</name>
    <dbReference type="NCBI Taxonomy" id="714109"/>
    <lineage>
        <taxon>Bacteria</taxon>
        <taxon>Bacillati</taxon>
        <taxon>Actinomycetota</taxon>
        <taxon>Actinomycetes</taxon>
        <taxon>Micromonosporales</taxon>
        <taxon>Micromonosporaceae</taxon>
        <taxon>Phytomonospora</taxon>
    </lineage>
</organism>
<feature type="compositionally biased region" description="Low complexity" evidence="1">
    <location>
        <begin position="475"/>
        <end position="485"/>
    </location>
</feature>
<accession>A0A841FE28</accession>
<dbReference type="PROSITE" id="PS51318">
    <property type="entry name" value="TAT"/>
    <property type="match status" value="1"/>
</dbReference>
<name>A0A841FE28_9ACTN</name>
<feature type="domain" description="DUF11" evidence="4">
    <location>
        <begin position="356"/>
        <end position="466"/>
    </location>
</feature>
<reference evidence="5 6" key="1">
    <citation type="submission" date="2020-08" db="EMBL/GenBank/DDBJ databases">
        <title>Genomic Encyclopedia of Type Strains, Phase IV (KMG-IV): sequencing the most valuable type-strain genomes for metagenomic binning, comparative biology and taxonomic classification.</title>
        <authorList>
            <person name="Goeker M."/>
        </authorList>
    </citation>
    <scope>NUCLEOTIDE SEQUENCE [LARGE SCALE GENOMIC DNA]</scope>
    <source>
        <strain evidence="5 6">YIM 65646</strain>
    </source>
</reference>
<dbReference type="AlphaFoldDB" id="A0A841FE28"/>
<dbReference type="RefSeq" id="WP_184788360.1">
    <property type="nucleotide sequence ID" value="NZ_BONT01000002.1"/>
</dbReference>
<evidence type="ECO:0000259" key="4">
    <source>
        <dbReference type="Pfam" id="PF01345"/>
    </source>
</evidence>
<feature type="signal peptide" evidence="3">
    <location>
        <begin position="1"/>
        <end position="40"/>
    </location>
</feature>
<keyword evidence="3" id="KW-0732">Signal</keyword>
<dbReference type="InterPro" id="IPR001434">
    <property type="entry name" value="OmcB-like_DUF11"/>
</dbReference>
<evidence type="ECO:0000313" key="6">
    <source>
        <dbReference type="Proteomes" id="UP000548476"/>
    </source>
</evidence>
<feature type="region of interest" description="Disordered" evidence="1">
    <location>
        <begin position="470"/>
        <end position="492"/>
    </location>
</feature>
<dbReference type="EMBL" id="JACHGT010000006">
    <property type="protein sequence ID" value="MBB6035521.1"/>
    <property type="molecule type" value="Genomic_DNA"/>
</dbReference>